<evidence type="ECO:0000259" key="6">
    <source>
        <dbReference type="SMART" id="SM00827"/>
    </source>
</evidence>
<dbReference type="Proteomes" id="UP000242367">
    <property type="component" value="Unassembled WGS sequence"/>
</dbReference>
<evidence type="ECO:0000313" key="7">
    <source>
        <dbReference type="EMBL" id="POM23581.1"/>
    </source>
</evidence>
<accession>A0A2P4UEW8</accession>
<dbReference type="GO" id="GO:0004314">
    <property type="term" value="F:[acyl-carrier-protein] S-malonyltransferase activity"/>
    <property type="evidence" value="ECO:0007669"/>
    <property type="project" value="UniProtKB-EC"/>
</dbReference>
<dbReference type="PANTHER" id="PTHR42681:SF1">
    <property type="entry name" value="MALONYL-COA-ACYL CARRIER PROTEIN TRANSACYLASE, MITOCHONDRIAL"/>
    <property type="match status" value="1"/>
</dbReference>
<dbReference type="SMART" id="SM00827">
    <property type="entry name" value="PKS_AT"/>
    <property type="match status" value="1"/>
</dbReference>
<dbReference type="EC" id="2.3.1.39" evidence="4"/>
<evidence type="ECO:0000256" key="2">
    <source>
        <dbReference type="ARBA" id="ARBA00023315"/>
    </source>
</evidence>
<dbReference type="InterPro" id="IPR014043">
    <property type="entry name" value="Acyl_transferase_dom"/>
</dbReference>
<dbReference type="Pfam" id="PF00698">
    <property type="entry name" value="Acyl_transf_1"/>
    <property type="match status" value="1"/>
</dbReference>
<keyword evidence="2 4" id="KW-0012">Acyltransferase</keyword>
<evidence type="ECO:0000256" key="4">
    <source>
        <dbReference type="PIRNR" id="PIRNR000446"/>
    </source>
</evidence>
<feature type="active site" evidence="5">
    <location>
        <position position="93"/>
    </location>
</feature>
<dbReference type="GO" id="GO:0006633">
    <property type="term" value="P:fatty acid biosynthetic process"/>
    <property type="evidence" value="ECO:0007669"/>
    <property type="project" value="TreeGrafter"/>
</dbReference>
<dbReference type="RefSeq" id="WP_103565181.1">
    <property type="nucleotide sequence ID" value="NZ_MTBP01000003.1"/>
</dbReference>
<dbReference type="AlphaFoldDB" id="A0A2P4UEW8"/>
<dbReference type="GO" id="GO:0005829">
    <property type="term" value="C:cytosol"/>
    <property type="evidence" value="ECO:0007669"/>
    <property type="project" value="TreeGrafter"/>
</dbReference>
<sequence>MTAAVVVFPGQGIQRRGMGARWFDRFPDLVARADEQVGYSLRRLCLDDPHNRLAWGLFAQPAAYVVNALAYRALRADVLEPNRIEPAAVLGHSLGEYNALEAAGVFDFATGLRLVLARADATCDLPGRMLAVVGLDRDEIAAALARQGLPDVTLANLNSAAQTVLSGPAPQIAQAQTVLRAAGARLVTRLRINGAYHSPLMAPAARPFAAELRRIRPRHPRVPVICNVTARPHRIETLGRRLTEHLTHPVLWQPSIEWLLDTLPGRVDFYEAGEDGVLTRLIQHIENDMRRRDNDTARVGATKEDT</sequence>
<comment type="catalytic activity">
    <reaction evidence="3 4">
        <text>holo-[ACP] + malonyl-CoA = malonyl-[ACP] + CoA</text>
        <dbReference type="Rhea" id="RHEA:41792"/>
        <dbReference type="Rhea" id="RHEA-COMP:9623"/>
        <dbReference type="Rhea" id="RHEA-COMP:9685"/>
        <dbReference type="ChEBI" id="CHEBI:57287"/>
        <dbReference type="ChEBI" id="CHEBI:57384"/>
        <dbReference type="ChEBI" id="CHEBI:64479"/>
        <dbReference type="ChEBI" id="CHEBI:78449"/>
        <dbReference type="EC" id="2.3.1.39"/>
    </reaction>
</comment>
<feature type="active site" evidence="5">
    <location>
        <position position="197"/>
    </location>
</feature>
<dbReference type="InterPro" id="IPR016035">
    <property type="entry name" value="Acyl_Trfase/lysoPLipase"/>
</dbReference>
<evidence type="ECO:0000256" key="5">
    <source>
        <dbReference type="PIRSR" id="PIRSR000446-1"/>
    </source>
</evidence>
<feature type="domain" description="Malonyl-CoA:ACP transacylase (MAT)" evidence="6">
    <location>
        <begin position="7"/>
        <end position="294"/>
    </location>
</feature>
<protein>
    <recommendedName>
        <fullName evidence="4">Malonyl CoA-acyl carrier protein transacylase</fullName>
        <ecNumber evidence="4">2.3.1.39</ecNumber>
    </recommendedName>
</protein>
<evidence type="ECO:0000256" key="1">
    <source>
        <dbReference type="ARBA" id="ARBA00022679"/>
    </source>
</evidence>
<keyword evidence="1 4" id="KW-0808">Transferase</keyword>
<dbReference type="PANTHER" id="PTHR42681">
    <property type="entry name" value="MALONYL-COA-ACYL CARRIER PROTEIN TRANSACYLASE, MITOCHONDRIAL"/>
    <property type="match status" value="1"/>
</dbReference>
<proteinExistence type="inferred from homology"/>
<evidence type="ECO:0000313" key="8">
    <source>
        <dbReference type="Proteomes" id="UP000242367"/>
    </source>
</evidence>
<dbReference type="InterPro" id="IPR050858">
    <property type="entry name" value="Mal-CoA-ACP_Trans/PKS_FabD"/>
</dbReference>
<gene>
    <name evidence="7" type="primary">baeC</name>
    <name evidence="7" type="ORF">BTM25_47360</name>
</gene>
<dbReference type="InterPro" id="IPR016036">
    <property type="entry name" value="Malonyl_transacylase_ACP-bd"/>
</dbReference>
<dbReference type="SUPFAM" id="SSF55048">
    <property type="entry name" value="Probable ACP-binding domain of malonyl-CoA ACP transacylase"/>
    <property type="match status" value="1"/>
</dbReference>
<reference evidence="7 8" key="1">
    <citation type="journal article" date="2017" name="Chemistry">
        <title>Isolation, Biosynthesis and Chemical Modifications of Rubterolones A-F: Rare Tropolone Alkaloids from Actinomadura sp. 5-2.</title>
        <authorList>
            <person name="Guo H."/>
            <person name="Benndorf R."/>
            <person name="Leichnitz D."/>
            <person name="Klassen J.L."/>
            <person name="Vollmers J."/>
            <person name="Gorls H."/>
            <person name="Steinacker M."/>
            <person name="Weigel C."/>
            <person name="Dahse H.M."/>
            <person name="Kaster A.K."/>
            <person name="de Beer Z.W."/>
            <person name="Poulsen M."/>
            <person name="Beemelmanns C."/>
        </authorList>
    </citation>
    <scope>NUCLEOTIDE SEQUENCE [LARGE SCALE GENOMIC DNA]</scope>
    <source>
        <strain evidence="7 8">5-2</strain>
    </source>
</reference>
<dbReference type="InterPro" id="IPR024925">
    <property type="entry name" value="Malonyl_CoA-ACP_transAc"/>
</dbReference>
<dbReference type="PIRSF" id="PIRSF000446">
    <property type="entry name" value="Mct"/>
    <property type="match status" value="1"/>
</dbReference>
<dbReference type="SUPFAM" id="SSF52151">
    <property type="entry name" value="FabD/lysophospholipase-like"/>
    <property type="match status" value="1"/>
</dbReference>
<keyword evidence="8" id="KW-1185">Reference proteome</keyword>
<dbReference type="Gene3D" id="3.40.366.10">
    <property type="entry name" value="Malonyl-Coenzyme A Acyl Carrier Protein, domain 2"/>
    <property type="match status" value="1"/>
</dbReference>
<name>A0A2P4UEW8_9ACTN</name>
<comment type="similarity">
    <text evidence="4">Belongs to the fabD family.</text>
</comment>
<organism evidence="7 8">
    <name type="scientific">Actinomadura rubteroloni</name>
    <dbReference type="NCBI Taxonomy" id="1926885"/>
    <lineage>
        <taxon>Bacteria</taxon>
        <taxon>Bacillati</taxon>
        <taxon>Actinomycetota</taxon>
        <taxon>Actinomycetes</taxon>
        <taxon>Streptosporangiales</taxon>
        <taxon>Thermomonosporaceae</taxon>
        <taxon>Actinomadura</taxon>
    </lineage>
</organism>
<comment type="caution">
    <text evidence="7">The sequence shown here is derived from an EMBL/GenBank/DDBJ whole genome shotgun (WGS) entry which is preliminary data.</text>
</comment>
<dbReference type="Gene3D" id="3.30.70.250">
    <property type="entry name" value="Malonyl-CoA ACP transacylase, ACP-binding"/>
    <property type="match status" value="1"/>
</dbReference>
<dbReference type="InterPro" id="IPR001227">
    <property type="entry name" value="Ac_transferase_dom_sf"/>
</dbReference>
<evidence type="ECO:0000256" key="3">
    <source>
        <dbReference type="ARBA" id="ARBA00048462"/>
    </source>
</evidence>
<dbReference type="EMBL" id="MTBP01000003">
    <property type="protein sequence ID" value="POM23581.1"/>
    <property type="molecule type" value="Genomic_DNA"/>
</dbReference>